<evidence type="ECO:0000256" key="1">
    <source>
        <dbReference type="SAM" id="MobiDB-lite"/>
    </source>
</evidence>
<dbReference type="Proteomes" id="UP000076727">
    <property type="component" value="Unassembled WGS sequence"/>
</dbReference>
<feature type="compositionally biased region" description="Polar residues" evidence="1">
    <location>
        <begin position="100"/>
        <end position="113"/>
    </location>
</feature>
<feature type="compositionally biased region" description="Basic and acidic residues" evidence="1">
    <location>
        <begin position="119"/>
        <end position="135"/>
    </location>
</feature>
<sequence length="277" mass="29682">MSSSRAPWTSWTRAPLSPTRTRITAVTVTPALGHLSLRTITLAARVLCLSTLKIARADSQLASGGQHHGGSGAGQSHEGHHGNQQCASSHRPATPPSLYGRSSSPRPQQQFPGSTHPAHRGEHNRPHPMNERRAELGQSGDQNHGVHHSGQQGGQQGGHRPATPPSSSYHHLGSPLLQPQHLGSTCSAHQDEHKRPHPVNERRAEQAQSGGQHHGGQTHGGQEGGQQGGQHQAGQRPETLSYHGQQGGLSPAHQGGHHRTPSLKERSSVWDWEMDLD</sequence>
<evidence type="ECO:0000313" key="2">
    <source>
        <dbReference type="EMBL" id="KZT74597.1"/>
    </source>
</evidence>
<accession>A0A165U9N4</accession>
<evidence type="ECO:0000313" key="3">
    <source>
        <dbReference type="Proteomes" id="UP000076727"/>
    </source>
</evidence>
<protein>
    <submittedName>
        <fullName evidence="2">Uncharacterized protein</fullName>
    </submittedName>
</protein>
<reference evidence="2 3" key="1">
    <citation type="journal article" date="2016" name="Mol. Biol. Evol.">
        <title>Comparative Genomics of Early-Diverging Mushroom-Forming Fungi Provides Insights into the Origins of Lignocellulose Decay Capabilities.</title>
        <authorList>
            <person name="Nagy L.G."/>
            <person name="Riley R."/>
            <person name="Tritt A."/>
            <person name="Adam C."/>
            <person name="Daum C."/>
            <person name="Floudas D."/>
            <person name="Sun H."/>
            <person name="Yadav J.S."/>
            <person name="Pangilinan J."/>
            <person name="Larsson K.H."/>
            <person name="Matsuura K."/>
            <person name="Barry K."/>
            <person name="Labutti K."/>
            <person name="Kuo R."/>
            <person name="Ohm R.A."/>
            <person name="Bhattacharya S.S."/>
            <person name="Shirouzu T."/>
            <person name="Yoshinaga Y."/>
            <person name="Martin F.M."/>
            <person name="Grigoriev I.V."/>
            <person name="Hibbett D.S."/>
        </authorList>
    </citation>
    <scope>NUCLEOTIDE SEQUENCE [LARGE SCALE GENOMIC DNA]</scope>
    <source>
        <strain evidence="2 3">L-15889</strain>
    </source>
</reference>
<feature type="compositionally biased region" description="Gly residues" evidence="1">
    <location>
        <begin position="212"/>
        <end position="228"/>
    </location>
</feature>
<feature type="compositionally biased region" description="Basic and acidic residues" evidence="1">
    <location>
        <begin position="189"/>
        <end position="205"/>
    </location>
</feature>
<proteinExistence type="predicted"/>
<feature type="region of interest" description="Disordered" evidence="1">
    <location>
        <begin position="62"/>
        <end position="277"/>
    </location>
</feature>
<keyword evidence="3" id="KW-1185">Reference proteome</keyword>
<name>A0A165U9N4_9APHY</name>
<organism evidence="2 3">
    <name type="scientific">Daedalea quercina L-15889</name>
    <dbReference type="NCBI Taxonomy" id="1314783"/>
    <lineage>
        <taxon>Eukaryota</taxon>
        <taxon>Fungi</taxon>
        <taxon>Dikarya</taxon>
        <taxon>Basidiomycota</taxon>
        <taxon>Agaricomycotina</taxon>
        <taxon>Agaricomycetes</taxon>
        <taxon>Polyporales</taxon>
        <taxon>Fomitopsis</taxon>
    </lineage>
</organism>
<gene>
    <name evidence="2" type="ORF">DAEQUDRAFT_720789</name>
</gene>
<dbReference type="EMBL" id="KV429033">
    <property type="protein sequence ID" value="KZT74597.1"/>
    <property type="molecule type" value="Genomic_DNA"/>
</dbReference>
<dbReference type="AlphaFoldDB" id="A0A165U9N4"/>